<evidence type="ECO:0000256" key="9">
    <source>
        <dbReference type="ARBA" id="ARBA00023229"/>
    </source>
</evidence>
<dbReference type="Proteomes" id="UP000653454">
    <property type="component" value="Unassembled WGS sequence"/>
</dbReference>
<dbReference type="InterPro" id="IPR030470">
    <property type="entry name" value="UbiA_prenylTrfase_CS"/>
</dbReference>
<keyword evidence="10" id="KW-0831">Ubiquinone biosynthesis</keyword>
<dbReference type="InterPro" id="IPR000537">
    <property type="entry name" value="UbiA_prenyltransferase"/>
</dbReference>
<keyword evidence="12" id="KW-1185">Reference proteome</keyword>
<keyword evidence="7 10" id="KW-1133">Transmembrane helix</keyword>
<comment type="similarity">
    <text evidence="4 10">Belongs to the UbiA prenyltransferase family.</text>
</comment>
<dbReference type="Pfam" id="PF01040">
    <property type="entry name" value="UbiA"/>
    <property type="match status" value="1"/>
</dbReference>
<dbReference type="Gene3D" id="1.20.120.1780">
    <property type="entry name" value="UbiA prenyltransferase"/>
    <property type="match status" value="1"/>
</dbReference>
<dbReference type="FunFam" id="1.20.120.1780:FF:000001">
    <property type="entry name" value="4-hydroxybenzoate octaprenyltransferase"/>
    <property type="match status" value="1"/>
</dbReference>
<evidence type="ECO:0000256" key="7">
    <source>
        <dbReference type="ARBA" id="ARBA00022989"/>
    </source>
</evidence>
<organism evidence="11 12">
    <name type="scientific">Plutella xylostella</name>
    <name type="common">Diamondback moth</name>
    <name type="synonym">Plutella maculipennis</name>
    <dbReference type="NCBI Taxonomy" id="51655"/>
    <lineage>
        <taxon>Eukaryota</taxon>
        <taxon>Metazoa</taxon>
        <taxon>Ecdysozoa</taxon>
        <taxon>Arthropoda</taxon>
        <taxon>Hexapoda</taxon>
        <taxon>Insecta</taxon>
        <taxon>Pterygota</taxon>
        <taxon>Neoptera</taxon>
        <taxon>Endopterygota</taxon>
        <taxon>Lepidoptera</taxon>
        <taxon>Glossata</taxon>
        <taxon>Ditrysia</taxon>
        <taxon>Yponomeutoidea</taxon>
        <taxon>Plutellidae</taxon>
        <taxon>Plutella</taxon>
    </lineage>
</organism>
<dbReference type="PROSITE" id="PS00943">
    <property type="entry name" value="UBIA"/>
    <property type="match status" value="1"/>
</dbReference>
<reference evidence="11" key="1">
    <citation type="submission" date="2020-11" db="EMBL/GenBank/DDBJ databases">
        <authorList>
            <person name="Whiteford S."/>
        </authorList>
    </citation>
    <scope>NUCLEOTIDE SEQUENCE</scope>
</reference>
<dbReference type="CDD" id="cd13959">
    <property type="entry name" value="PT_UbiA_COQ2"/>
    <property type="match status" value="1"/>
</dbReference>
<evidence type="ECO:0000256" key="6">
    <source>
        <dbReference type="ARBA" id="ARBA00022692"/>
    </source>
</evidence>
<evidence type="ECO:0000256" key="10">
    <source>
        <dbReference type="HAMAP-Rule" id="MF_03189"/>
    </source>
</evidence>
<evidence type="ECO:0000256" key="2">
    <source>
        <dbReference type="ARBA" id="ARBA00004141"/>
    </source>
</evidence>
<comment type="subcellular location">
    <subcellularLocation>
        <location evidence="2">Membrane</location>
        <topology evidence="2">Multi-pass membrane protein</topology>
    </subcellularLocation>
    <subcellularLocation>
        <location evidence="10">Mitochondrion inner membrane</location>
        <topology evidence="10">Multi-pass membrane protein</topology>
        <orientation evidence="10">Matrix side</orientation>
    </subcellularLocation>
</comment>
<comment type="pathway">
    <text evidence="10">Cofactor biosynthesis; ubiquinone biosynthesis.</text>
</comment>
<keyword evidence="8 10" id="KW-0472">Membrane</keyword>
<keyword evidence="5 10" id="KW-0808">Transferase</keyword>
<name>A0A8S4G2A8_PLUXY</name>
<keyword evidence="10" id="KW-0496">Mitochondrion</keyword>
<dbReference type="PANTHER" id="PTHR11048">
    <property type="entry name" value="PRENYLTRANSFERASES"/>
    <property type="match status" value="1"/>
</dbReference>
<evidence type="ECO:0000256" key="5">
    <source>
        <dbReference type="ARBA" id="ARBA00022679"/>
    </source>
</evidence>
<evidence type="ECO:0000256" key="8">
    <source>
        <dbReference type="ARBA" id="ARBA00023136"/>
    </source>
</evidence>
<comment type="catalytic activity">
    <reaction evidence="10">
        <text>an all-trans-polyprenyl diphosphate + 4-hydroxybenzoate = a 4-hydroxy-3-(all-trans-polyprenyl)benzoate + diphosphate</text>
        <dbReference type="Rhea" id="RHEA:44504"/>
        <dbReference type="Rhea" id="RHEA-COMP:9514"/>
        <dbReference type="Rhea" id="RHEA-COMP:9564"/>
        <dbReference type="ChEBI" id="CHEBI:17879"/>
        <dbReference type="ChEBI" id="CHEBI:33019"/>
        <dbReference type="ChEBI" id="CHEBI:58914"/>
        <dbReference type="ChEBI" id="CHEBI:78396"/>
        <dbReference type="EC" id="2.5.1.39"/>
    </reaction>
</comment>
<dbReference type="Gene3D" id="1.10.357.140">
    <property type="entry name" value="UbiA prenyltransferase"/>
    <property type="match status" value="1"/>
</dbReference>
<gene>
    <name evidence="10" type="primary">coq2</name>
    <name evidence="11" type="ORF">PLXY2_LOCUS11898</name>
</gene>
<dbReference type="FunFam" id="1.10.357.140:FF:000008">
    <property type="entry name" value="4-hydroxybenzoate octaprenyltransferase"/>
    <property type="match status" value="1"/>
</dbReference>
<evidence type="ECO:0000313" key="12">
    <source>
        <dbReference type="Proteomes" id="UP000653454"/>
    </source>
</evidence>
<feature type="transmembrane region" description="Helical" evidence="10">
    <location>
        <begin position="217"/>
        <end position="236"/>
    </location>
</feature>
<dbReference type="PANTHER" id="PTHR11048:SF28">
    <property type="entry name" value="4-HYDROXYBENZOATE POLYPRENYLTRANSFERASE, MITOCHONDRIAL"/>
    <property type="match status" value="1"/>
</dbReference>
<evidence type="ECO:0000256" key="3">
    <source>
        <dbReference type="ARBA" id="ARBA00005179"/>
    </source>
</evidence>
<evidence type="ECO:0000256" key="4">
    <source>
        <dbReference type="ARBA" id="ARBA00005985"/>
    </source>
</evidence>
<dbReference type="InterPro" id="IPR039653">
    <property type="entry name" value="Prenyltransferase"/>
</dbReference>
<evidence type="ECO:0000256" key="1">
    <source>
        <dbReference type="ARBA" id="ARBA00001946"/>
    </source>
</evidence>
<sequence length="424" mass="45321">MLTRSVACPTLLMFNIKYAARNIHSLSKAPCICQQARIRTTLLRACQQYQQLRVKPLELIRVYSTQSDHHRQKVVIDTSEPKIVLDKEDKLKTEGRLRSKPLWEHVEPYVHLSRLNKPIGIFLLYWPCSWSILLGALEAAPPAPAVAAHLATFLAGAALMRSAGCVINDLWDRDIDAQVERTKSRPLVTGAVSPRAAVALLGVQLSSALALLLTMNWFTVALCASSMVLVVSYPLAKRVIRYPQAAGSLVPAGEARDPVPAGVAGRGVLVGRAGGGAALCGHVPAPCLYMYLGNVAFTTMFDTVYAFQDKSDDARIGINSTALTFGAGGKTALAALGAGAAAAWGAGGAAAGLDWPYYVALAGVGGHLAHQIYTLNPDDAADCDRKFRSNSWVGLLLFLGVLGGGWRQYRDRAYPAETPGEGSA</sequence>
<dbReference type="GO" id="GO:0005743">
    <property type="term" value="C:mitochondrial inner membrane"/>
    <property type="evidence" value="ECO:0007669"/>
    <property type="project" value="UniProtKB-SubCell"/>
</dbReference>
<dbReference type="InterPro" id="IPR006370">
    <property type="entry name" value="HB_polyprenyltransferase-like"/>
</dbReference>
<dbReference type="InterPro" id="IPR044878">
    <property type="entry name" value="UbiA_sf"/>
</dbReference>
<dbReference type="HAMAP" id="MF_01635">
    <property type="entry name" value="UbiA"/>
    <property type="match status" value="1"/>
</dbReference>
<comment type="function">
    <text evidence="10">Catalyzes the prenylation of para-hydroxybenzoate (PHB) with an all-trans polyprenyl group. Mediates the second step in the final reaction sequence of coenzyme Q (CoQ) biosynthesis, which is the condensation of the polyisoprenoid side chain with PHB, generating the first membrane-bound Q intermediate.</text>
</comment>
<feature type="transmembrane region" description="Helical" evidence="10">
    <location>
        <begin position="392"/>
        <end position="409"/>
    </location>
</feature>
<comment type="cofactor">
    <cofactor evidence="1 10">
        <name>Mg(2+)</name>
        <dbReference type="ChEBI" id="CHEBI:18420"/>
    </cofactor>
</comment>
<comment type="pathway">
    <text evidence="3">Secondary metabolite biosynthesis.</text>
</comment>
<dbReference type="EMBL" id="CAJHNJ030000065">
    <property type="protein sequence ID" value="CAG9133607.1"/>
    <property type="molecule type" value="Genomic_DNA"/>
</dbReference>
<dbReference type="GO" id="GO:0008412">
    <property type="term" value="F:4-hydroxybenzoate polyprenyltransferase activity"/>
    <property type="evidence" value="ECO:0007669"/>
    <property type="project" value="UniProtKB-EC"/>
</dbReference>
<evidence type="ECO:0000313" key="11">
    <source>
        <dbReference type="EMBL" id="CAG9133607.1"/>
    </source>
</evidence>
<comment type="caution">
    <text evidence="11">The sequence shown here is derived from an EMBL/GenBank/DDBJ whole genome shotgun (WGS) entry which is preliminary data.</text>
</comment>
<keyword evidence="9 10" id="KW-0414">Isoprene biosynthesis</keyword>
<protein>
    <recommendedName>
        <fullName evidence="10">4-hydroxybenzoate polyprenyltransferase, mitochondrial</fullName>
        <shortName evidence="10">4-HB polyprenyltransferase</shortName>
        <ecNumber evidence="10">2.5.1.39</ecNumber>
    </recommendedName>
    <alternativeName>
        <fullName evidence="10">Para-hydroxybenzoate--polyprenyltransferase</fullName>
        <shortName evidence="10">PHB:PPT</shortName>
        <shortName evidence="10">PHB:polyprenyltransferase</shortName>
    </alternativeName>
</protein>
<proteinExistence type="inferred from homology"/>
<dbReference type="GO" id="GO:0008299">
    <property type="term" value="P:isoprenoid biosynthetic process"/>
    <property type="evidence" value="ECO:0007669"/>
    <property type="project" value="UniProtKB-UniRule"/>
</dbReference>
<dbReference type="AlphaFoldDB" id="A0A8S4G2A8"/>
<accession>A0A8S4G2A8</accession>
<keyword evidence="6 10" id="KW-0812">Transmembrane</keyword>
<dbReference type="EC" id="2.5.1.39" evidence="10"/>
<dbReference type="GO" id="GO:0006744">
    <property type="term" value="P:ubiquinone biosynthetic process"/>
    <property type="evidence" value="ECO:0007669"/>
    <property type="project" value="UniProtKB-UniRule"/>
</dbReference>
<keyword evidence="10" id="KW-0999">Mitochondrion inner membrane</keyword>